<dbReference type="RefSeq" id="WP_034209993.1">
    <property type="nucleotide sequence ID" value="NZ_AVCK01000002.1"/>
</dbReference>
<dbReference type="Proteomes" id="UP000029393">
    <property type="component" value="Unassembled WGS sequence"/>
</dbReference>
<proteinExistence type="predicted"/>
<accession>A0A091B964</accession>
<comment type="caution">
    <text evidence="1">The sequence shown here is derived from an EMBL/GenBank/DDBJ whole genome shotgun (WGS) entry which is preliminary data.</text>
</comment>
<dbReference type="EMBL" id="AVCK01000002">
    <property type="protein sequence ID" value="KFN48286.1"/>
    <property type="molecule type" value="Genomic_DNA"/>
</dbReference>
<name>A0A091B964_9GAMM</name>
<sequence length="64" mass="7211">MVLIVERRDLPPLPPLAPVPDPGPRSTERALRHMHWHFVPADASPLLRRRPVPLVSPRTAQEAP</sequence>
<keyword evidence="2" id="KW-1185">Reference proteome</keyword>
<protein>
    <submittedName>
        <fullName evidence="1">Uncharacterized protein</fullName>
    </submittedName>
</protein>
<organism evidence="1 2">
    <name type="scientific">Arenimonas metalli CF5-1</name>
    <dbReference type="NCBI Taxonomy" id="1384056"/>
    <lineage>
        <taxon>Bacteria</taxon>
        <taxon>Pseudomonadati</taxon>
        <taxon>Pseudomonadota</taxon>
        <taxon>Gammaproteobacteria</taxon>
        <taxon>Lysobacterales</taxon>
        <taxon>Lysobacteraceae</taxon>
        <taxon>Arenimonas</taxon>
    </lineage>
</organism>
<evidence type="ECO:0000313" key="2">
    <source>
        <dbReference type="Proteomes" id="UP000029393"/>
    </source>
</evidence>
<evidence type="ECO:0000313" key="1">
    <source>
        <dbReference type="EMBL" id="KFN48286.1"/>
    </source>
</evidence>
<dbReference type="PATRIC" id="fig|1384056.3.peg.109"/>
<gene>
    <name evidence="1" type="ORF">N787_06165</name>
</gene>
<reference evidence="1 2" key="1">
    <citation type="submission" date="2013-09" db="EMBL/GenBank/DDBJ databases">
        <title>Genome sequencing of Arenimonas metalli.</title>
        <authorList>
            <person name="Chen F."/>
            <person name="Wang G."/>
        </authorList>
    </citation>
    <scope>NUCLEOTIDE SEQUENCE [LARGE SCALE GENOMIC DNA]</scope>
    <source>
        <strain evidence="1 2">CF5-1</strain>
    </source>
</reference>
<dbReference type="STRING" id="1384056.N787_06165"/>
<dbReference type="AlphaFoldDB" id="A0A091B964"/>